<name>A0ABW5V6H6_9BACI</name>
<comment type="caution">
    <text evidence="2">The sequence shown here is derived from an EMBL/GenBank/DDBJ whole genome shotgun (WGS) entry which is preliminary data.</text>
</comment>
<protein>
    <submittedName>
        <fullName evidence="2">GNAT family N-acetyltransferase</fullName>
        <ecNumber evidence="2">2.3.-.-</ecNumber>
    </submittedName>
</protein>
<dbReference type="GO" id="GO:0016746">
    <property type="term" value="F:acyltransferase activity"/>
    <property type="evidence" value="ECO:0007669"/>
    <property type="project" value="UniProtKB-KW"/>
</dbReference>
<dbReference type="InterPro" id="IPR000182">
    <property type="entry name" value="GNAT_dom"/>
</dbReference>
<dbReference type="Proteomes" id="UP001597502">
    <property type="component" value="Unassembled WGS sequence"/>
</dbReference>
<keyword evidence="2" id="KW-0012">Acyltransferase</keyword>
<evidence type="ECO:0000313" key="3">
    <source>
        <dbReference type="Proteomes" id="UP001597502"/>
    </source>
</evidence>
<dbReference type="EMBL" id="JBHUNA010000021">
    <property type="protein sequence ID" value="MFD2761310.1"/>
    <property type="molecule type" value="Genomic_DNA"/>
</dbReference>
<dbReference type="EC" id="2.3.-.-" evidence="2"/>
<dbReference type="SUPFAM" id="SSF55729">
    <property type="entry name" value="Acyl-CoA N-acyltransferases (Nat)"/>
    <property type="match status" value="1"/>
</dbReference>
<evidence type="ECO:0000313" key="2">
    <source>
        <dbReference type="EMBL" id="MFD2761310.1"/>
    </source>
</evidence>
<dbReference type="PROSITE" id="PS51186">
    <property type="entry name" value="GNAT"/>
    <property type="match status" value="1"/>
</dbReference>
<feature type="domain" description="N-acetyltransferase" evidence="1">
    <location>
        <begin position="10"/>
        <end position="177"/>
    </location>
</feature>
<keyword evidence="3" id="KW-1185">Reference proteome</keyword>
<dbReference type="Gene3D" id="3.40.630.30">
    <property type="match status" value="1"/>
</dbReference>
<dbReference type="InterPro" id="IPR016181">
    <property type="entry name" value="Acyl_CoA_acyltransferase"/>
</dbReference>
<proteinExistence type="predicted"/>
<keyword evidence="2" id="KW-0808">Transferase</keyword>
<dbReference type="InterPro" id="IPR051908">
    <property type="entry name" value="Ribosomal_N-acetyltransferase"/>
</dbReference>
<dbReference type="PANTHER" id="PTHR43441:SF12">
    <property type="entry name" value="RIBOSOMAL N-ACETYLTRANSFERASE YDAF-RELATED"/>
    <property type="match status" value="1"/>
</dbReference>
<gene>
    <name evidence="2" type="ORF">ACFSUO_10040</name>
</gene>
<dbReference type="PANTHER" id="PTHR43441">
    <property type="entry name" value="RIBOSOMAL-PROTEIN-SERINE ACETYLTRANSFERASE"/>
    <property type="match status" value="1"/>
</dbReference>
<dbReference type="Pfam" id="PF13302">
    <property type="entry name" value="Acetyltransf_3"/>
    <property type="match status" value="1"/>
</dbReference>
<dbReference type="RefSeq" id="WP_382393681.1">
    <property type="nucleotide sequence ID" value="NZ_JBHUNA010000021.1"/>
</dbReference>
<organism evidence="2 3">
    <name type="scientific">Lentibacillus juripiscarius</name>
    <dbReference type="NCBI Taxonomy" id="257446"/>
    <lineage>
        <taxon>Bacteria</taxon>
        <taxon>Bacillati</taxon>
        <taxon>Bacillota</taxon>
        <taxon>Bacilli</taxon>
        <taxon>Bacillales</taxon>
        <taxon>Bacillaceae</taxon>
        <taxon>Lentibacillus</taxon>
    </lineage>
</organism>
<accession>A0ABW5V6H6</accession>
<evidence type="ECO:0000259" key="1">
    <source>
        <dbReference type="PROSITE" id="PS51186"/>
    </source>
</evidence>
<sequence length="196" mass="22303">MFLFQIDDELALKHLELQDADKLFQLTDQSRDHLRPWLSWVDHTKTVEDSKAFIQSGLKAFANRSGLTTGILYNGELAGVIGFNSLDWKNSIGHIGYWLGAAYQGNGIMTRAVSGLIDYGIYPLALNRIEIRAAVDNWKSRAIPERLGFVQEGQIRQAELLYDYHADHAIYGLLAAEWKQHRHNYLPNSQLAFNKT</sequence>
<reference evidence="3" key="1">
    <citation type="journal article" date="2019" name="Int. J. Syst. Evol. Microbiol.">
        <title>The Global Catalogue of Microorganisms (GCM) 10K type strain sequencing project: providing services to taxonomists for standard genome sequencing and annotation.</title>
        <authorList>
            <consortium name="The Broad Institute Genomics Platform"/>
            <consortium name="The Broad Institute Genome Sequencing Center for Infectious Disease"/>
            <person name="Wu L."/>
            <person name="Ma J."/>
        </authorList>
    </citation>
    <scope>NUCLEOTIDE SEQUENCE [LARGE SCALE GENOMIC DNA]</scope>
    <source>
        <strain evidence="3">TISTR 1535</strain>
    </source>
</reference>